<name>A0A7M7JC47_VARDE</name>
<organism evidence="7 8">
    <name type="scientific">Varroa destructor</name>
    <name type="common">Honeybee mite</name>
    <dbReference type="NCBI Taxonomy" id="109461"/>
    <lineage>
        <taxon>Eukaryota</taxon>
        <taxon>Metazoa</taxon>
        <taxon>Ecdysozoa</taxon>
        <taxon>Arthropoda</taxon>
        <taxon>Chelicerata</taxon>
        <taxon>Arachnida</taxon>
        <taxon>Acari</taxon>
        <taxon>Parasitiformes</taxon>
        <taxon>Mesostigmata</taxon>
        <taxon>Gamasina</taxon>
        <taxon>Dermanyssoidea</taxon>
        <taxon>Varroidae</taxon>
        <taxon>Varroa</taxon>
    </lineage>
</organism>
<dbReference type="Proteomes" id="UP000594260">
    <property type="component" value="Unplaced"/>
</dbReference>
<dbReference type="AlphaFoldDB" id="A0A7M7JC47"/>
<dbReference type="OMA" id="CIAPIPC"/>
<dbReference type="EnsemblMetazoa" id="XM_022792038">
    <property type="protein sequence ID" value="XP_022647773"/>
    <property type="gene ID" value="LOC111244702"/>
</dbReference>
<feature type="signal peptide" evidence="5">
    <location>
        <begin position="1"/>
        <end position="18"/>
    </location>
</feature>
<proteinExistence type="inferred from homology"/>
<protein>
    <recommendedName>
        <fullName evidence="6">Lipase domain-containing protein</fullName>
    </recommendedName>
</protein>
<dbReference type="InParanoid" id="A0A7M7JC47"/>
<dbReference type="InterPro" id="IPR029058">
    <property type="entry name" value="AB_hydrolase_fold"/>
</dbReference>
<evidence type="ECO:0000313" key="7">
    <source>
        <dbReference type="EnsemblMetazoa" id="XP_022647773"/>
    </source>
</evidence>
<feature type="domain" description="Lipase" evidence="6">
    <location>
        <begin position="130"/>
        <end position="365"/>
    </location>
</feature>
<feature type="chain" id="PRO_5029813211" description="Lipase domain-containing protein" evidence="5">
    <location>
        <begin position="19"/>
        <end position="400"/>
    </location>
</feature>
<dbReference type="OrthoDB" id="6422033at2759"/>
<evidence type="ECO:0000256" key="1">
    <source>
        <dbReference type="ARBA" id="ARBA00004613"/>
    </source>
</evidence>
<keyword evidence="8" id="KW-1185">Reference proteome</keyword>
<dbReference type="SUPFAM" id="SSF53474">
    <property type="entry name" value="alpha/beta-Hydrolases"/>
    <property type="match status" value="1"/>
</dbReference>
<sequence length="400" mass="44519">MEVFKIVLLCLGACGLLAKKFHFEGERNFRELSHSNDKPRNLVQDIASCVAWVHQKSSKPNVQDCAGDTCFEELDCFNACTGTFSYIGLAVQNPAYINSSFMLHIRDNIEGMPLTYYDLSNAFGVIYKPTRIYILVHDFGDSPHGWPVRVKNSILSIDDRACIIVDWRGSFRTIDGSAAYAQAVVNTEIVGRQIAVLLQNLMEDFSFVMKSEYIHFIGHGLGAQMAKPFSEYFVKLTGLAIGRVTALDPMSLLFEEYNNTIDKSTALFVDVVHTSAPNAAAVRSPEGMALRGKVGVVRPIGHLDLYPNGGRRQPGCSNEDDVKLCSHKRAYQYLAAALSSSTECLFASYGCKGGRKEYLEQRCVRNSDQLFLPINLDLNPTSTPRGVQFFEVTQKPPYCM</sequence>
<keyword evidence="5" id="KW-0732">Signal</keyword>
<dbReference type="InterPro" id="IPR000734">
    <property type="entry name" value="TAG_lipase"/>
</dbReference>
<reference evidence="7" key="1">
    <citation type="submission" date="2021-01" db="UniProtKB">
        <authorList>
            <consortium name="EnsemblMetazoa"/>
        </authorList>
    </citation>
    <scope>IDENTIFICATION</scope>
</reference>
<accession>A0A7M7JC47</accession>
<dbReference type="RefSeq" id="XP_022647773.1">
    <property type="nucleotide sequence ID" value="XM_022792038.1"/>
</dbReference>
<dbReference type="FunCoup" id="A0A7M7JC47">
    <property type="interactions" value="16"/>
</dbReference>
<dbReference type="GO" id="GO:0005615">
    <property type="term" value="C:extracellular space"/>
    <property type="evidence" value="ECO:0007669"/>
    <property type="project" value="TreeGrafter"/>
</dbReference>
<dbReference type="PANTHER" id="PTHR11610">
    <property type="entry name" value="LIPASE"/>
    <property type="match status" value="1"/>
</dbReference>
<dbReference type="Pfam" id="PF00151">
    <property type="entry name" value="Lipase"/>
    <property type="match status" value="1"/>
</dbReference>
<dbReference type="Gene3D" id="3.40.50.1820">
    <property type="entry name" value="alpha/beta hydrolase"/>
    <property type="match status" value="1"/>
</dbReference>
<keyword evidence="3" id="KW-0964">Secreted</keyword>
<evidence type="ECO:0000256" key="4">
    <source>
        <dbReference type="RuleBase" id="RU004262"/>
    </source>
</evidence>
<evidence type="ECO:0000313" key="8">
    <source>
        <dbReference type="Proteomes" id="UP000594260"/>
    </source>
</evidence>
<evidence type="ECO:0000259" key="6">
    <source>
        <dbReference type="Pfam" id="PF00151"/>
    </source>
</evidence>
<dbReference type="PANTHER" id="PTHR11610:SF173">
    <property type="entry name" value="LIPASE DOMAIN-CONTAINING PROTEIN-RELATED"/>
    <property type="match status" value="1"/>
</dbReference>
<dbReference type="KEGG" id="vde:111244702"/>
<dbReference type="GO" id="GO:0016298">
    <property type="term" value="F:lipase activity"/>
    <property type="evidence" value="ECO:0007669"/>
    <property type="project" value="InterPro"/>
</dbReference>
<dbReference type="InterPro" id="IPR013818">
    <property type="entry name" value="Lipase"/>
</dbReference>
<dbReference type="GeneID" id="111244702"/>
<comment type="subcellular location">
    <subcellularLocation>
        <location evidence="1">Secreted</location>
    </subcellularLocation>
</comment>
<dbReference type="GO" id="GO:0016042">
    <property type="term" value="P:lipid catabolic process"/>
    <property type="evidence" value="ECO:0007669"/>
    <property type="project" value="TreeGrafter"/>
</dbReference>
<evidence type="ECO:0000256" key="3">
    <source>
        <dbReference type="ARBA" id="ARBA00022525"/>
    </source>
</evidence>
<evidence type="ECO:0000256" key="2">
    <source>
        <dbReference type="ARBA" id="ARBA00010701"/>
    </source>
</evidence>
<evidence type="ECO:0000256" key="5">
    <source>
        <dbReference type="SAM" id="SignalP"/>
    </source>
</evidence>
<comment type="similarity">
    <text evidence="2 4">Belongs to the AB hydrolase superfamily. Lipase family.</text>
</comment>